<reference evidence="2 3" key="1">
    <citation type="submission" date="2022-01" db="EMBL/GenBank/DDBJ databases">
        <title>Mariniradius saccharolyticus sp. nov., isolated from sediment of a river.</title>
        <authorList>
            <person name="Liu H."/>
        </authorList>
    </citation>
    <scope>NUCLEOTIDE SEQUENCE [LARGE SCALE GENOMIC DNA]</scope>
    <source>
        <strain evidence="2 3">RY-2</strain>
    </source>
</reference>
<dbReference type="PROSITE" id="PS50943">
    <property type="entry name" value="HTH_CROC1"/>
    <property type="match status" value="1"/>
</dbReference>
<dbReference type="RefSeq" id="WP_234860017.1">
    <property type="nucleotide sequence ID" value="NZ_JAKEVZ010000001.1"/>
</dbReference>
<dbReference type="InterPro" id="IPR001387">
    <property type="entry name" value="Cro/C1-type_HTH"/>
</dbReference>
<dbReference type="Gene3D" id="1.10.260.40">
    <property type="entry name" value="lambda repressor-like DNA-binding domains"/>
    <property type="match status" value="1"/>
</dbReference>
<dbReference type="InterPro" id="IPR010982">
    <property type="entry name" value="Lambda_DNA-bd_dom_sf"/>
</dbReference>
<evidence type="ECO:0000259" key="1">
    <source>
        <dbReference type="PROSITE" id="PS50943"/>
    </source>
</evidence>
<dbReference type="SUPFAM" id="SSF47413">
    <property type="entry name" value="lambda repressor-like DNA-binding domains"/>
    <property type="match status" value="1"/>
</dbReference>
<organism evidence="2 3">
    <name type="scientific">Mariniradius sediminis</name>
    <dbReference type="NCBI Taxonomy" id="2909237"/>
    <lineage>
        <taxon>Bacteria</taxon>
        <taxon>Pseudomonadati</taxon>
        <taxon>Bacteroidota</taxon>
        <taxon>Cytophagia</taxon>
        <taxon>Cytophagales</taxon>
        <taxon>Cyclobacteriaceae</taxon>
        <taxon>Mariniradius</taxon>
    </lineage>
</organism>
<evidence type="ECO:0000313" key="2">
    <source>
        <dbReference type="EMBL" id="MCF1749871.1"/>
    </source>
</evidence>
<proteinExistence type="predicted"/>
<dbReference type="CDD" id="cd00093">
    <property type="entry name" value="HTH_XRE"/>
    <property type="match status" value="1"/>
</dbReference>
<dbReference type="EMBL" id="JAKEVZ010000001">
    <property type="protein sequence ID" value="MCF1749871.1"/>
    <property type="molecule type" value="Genomic_DNA"/>
</dbReference>
<feature type="domain" description="HTH cro/C1-type" evidence="1">
    <location>
        <begin position="57"/>
        <end position="111"/>
    </location>
</feature>
<dbReference type="Pfam" id="PF01381">
    <property type="entry name" value="HTH_3"/>
    <property type="match status" value="1"/>
</dbReference>
<keyword evidence="3" id="KW-1185">Reference proteome</keyword>
<evidence type="ECO:0000313" key="3">
    <source>
        <dbReference type="Proteomes" id="UP001201449"/>
    </source>
</evidence>
<dbReference type="Proteomes" id="UP001201449">
    <property type="component" value="Unassembled WGS sequence"/>
</dbReference>
<gene>
    <name evidence="2" type="ORF">L0U89_02210</name>
</gene>
<comment type="caution">
    <text evidence="2">The sequence shown here is derived from an EMBL/GenBank/DDBJ whole genome shotgun (WGS) entry which is preliminary data.</text>
</comment>
<accession>A0ABS9BRU5</accession>
<dbReference type="SMART" id="SM00530">
    <property type="entry name" value="HTH_XRE"/>
    <property type="match status" value="1"/>
</dbReference>
<name>A0ABS9BRU5_9BACT</name>
<sequence>MKTIESLLEKATAKGGFHELSKDESEMLAQLSKIAESYEDETLDLMPIRPNSLKQALELKMAELEINQAALAALLGIGAPKLSQIMNGKREPDLTFLKAAHQKLHLDAAFLLSC</sequence>
<protein>
    <submittedName>
        <fullName evidence="2">Helix-turn-helix domain-containing protein</fullName>
    </submittedName>
</protein>